<dbReference type="GO" id="GO:0005524">
    <property type="term" value="F:ATP binding"/>
    <property type="evidence" value="ECO:0007669"/>
    <property type="project" value="UniProtKB-UniRule"/>
</dbReference>
<dbReference type="Gene3D" id="3.30.470.20">
    <property type="entry name" value="ATP-grasp fold, B domain"/>
    <property type="match status" value="1"/>
</dbReference>
<protein>
    <recommendedName>
        <fullName evidence="4 12">Phosphoribosylamine--glycine ligase</fullName>
        <ecNumber evidence="4 12">6.3.4.13</ecNumber>
    </recommendedName>
    <alternativeName>
        <fullName evidence="12">GARS</fullName>
    </alternativeName>
    <alternativeName>
        <fullName evidence="10 12">Glycinamide ribonucleotide synthetase</fullName>
    </alternativeName>
    <alternativeName>
        <fullName evidence="11 12">Phosphoribosylglycinamide synthetase</fullName>
    </alternativeName>
</protein>
<evidence type="ECO:0000256" key="5">
    <source>
        <dbReference type="ARBA" id="ARBA00022598"/>
    </source>
</evidence>
<dbReference type="InterPro" id="IPR000115">
    <property type="entry name" value="PRibGlycinamide_synth"/>
</dbReference>
<dbReference type="Gene3D" id="3.40.50.20">
    <property type="match status" value="1"/>
</dbReference>
<dbReference type="InterPro" id="IPR020562">
    <property type="entry name" value="PRibGlycinamide_synth_N"/>
</dbReference>
<dbReference type="SUPFAM" id="SSF52440">
    <property type="entry name" value="PreATP-grasp domain"/>
    <property type="match status" value="1"/>
</dbReference>
<dbReference type="NCBIfam" id="TIGR00877">
    <property type="entry name" value="purD"/>
    <property type="match status" value="1"/>
</dbReference>
<accession>A0A926EHD6</accession>
<sequence>MNILIVGNGGRESAIADTIKRFRPEVNLFVAPGNGGTATKYTNVDIAVNEIEKLVNFAKDNAIDLTVIGPEEPLVLGIVDAFQEAQLNVFGPNKACSTFEGSKDFTKIFLTKYDIPTAKYLTFTKEEEAKALEAVRTFSLPVVVKADGLAAGKGVIIAQSYEEGETAIREIFSNKFKGAGDKLVIEEFLNGIEASLLCFVDGKSIVPLATARDYKRALDHDGGLNTGGMGGFSPNPIITDKVMIQIEKEILEPIIQGFKAEELDYRGILFIGLMIDEKGPKVLEFNVRFGDPETQSILSRLETDLVDIFHACMSGTLGQIELKWNSKPSVTVVLASRGYPETSEKDVVINGLDTLEADTYLYHAGSKLVDEQILTNGGRVLAVTRLGDTLEEARNAVYKEVMKIHFAGMQYRSDIGKIE</sequence>
<name>A0A926EHD6_9FIRM</name>
<dbReference type="GO" id="GO:0006189">
    <property type="term" value="P:'de novo' IMP biosynthetic process"/>
    <property type="evidence" value="ECO:0007669"/>
    <property type="project" value="UniProtKB-UniRule"/>
</dbReference>
<dbReference type="GO" id="GO:0046872">
    <property type="term" value="F:metal ion binding"/>
    <property type="evidence" value="ECO:0007669"/>
    <property type="project" value="InterPro"/>
</dbReference>
<evidence type="ECO:0000256" key="9">
    <source>
        <dbReference type="ARBA" id="ARBA00038345"/>
    </source>
</evidence>
<comment type="pathway">
    <text evidence="3 12">Purine metabolism; IMP biosynthesis via de novo pathway; N(1)-(5-phospho-D-ribosyl)glycinamide from 5-phospho-alpha-D-ribose 1-diphosphate: step 2/2.</text>
</comment>
<dbReference type="Proteomes" id="UP000655830">
    <property type="component" value="Unassembled WGS sequence"/>
</dbReference>
<dbReference type="InterPro" id="IPR020560">
    <property type="entry name" value="PRibGlycinamide_synth_C-dom"/>
</dbReference>
<proteinExistence type="inferred from homology"/>
<dbReference type="GO" id="GO:0009113">
    <property type="term" value="P:purine nucleobase biosynthetic process"/>
    <property type="evidence" value="ECO:0007669"/>
    <property type="project" value="InterPro"/>
</dbReference>
<dbReference type="Gene3D" id="3.30.1490.20">
    <property type="entry name" value="ATP-grasp fold, A domain"/>
    <property type="match status" value="1"/>
</dbReference>
<dbReference type="PANTHER" id="PTHR43472:SF1">
    <property type="entry name" value="PHOSPHORIBOSYLAMINE--GLYCINE LIGASE, CHLOROPLASTIC"/>
    <property type="match status" value="1"/>
</dbReference>
<dbReference type="EMBL" id="JACRSY010000002">
    <property type="protein sequence ID" value="MBC8578267.1"/>
    <property type="molecule type" value="Genomic_DNA"/>
</dbReference>
<evidence type="ECO:0000259" key="14">
    <source>
        <dbReference type="PROSITE" id="PS50975"/>
    </source>
</evidence>
<keyword evidence="16" id="KW-1185">Reference proteome</keyword>
<comment type="cofactor">
    <cofactor evidence="1">
        <name>Mn(2+)</name>
        <dbReference type="ChEBI" id="CHEBI:29035"/>
    </cofactor>
</comment>
<comment type="cofactor">
    <cofactor evidence="2">
        <name>Mg(2+)</name>
        <dbReference type="ChEBI" id="CHEBI:18420"/>
    </cofactor>
</comment>
<keyword evidence="5 12" id="KW-0436">Ligase</keyword>
<feature type="domain" description="ATP-grasp" evidence="14">
    <location>
        <begin position="107"/>
        <end position="314"/>
    </location>
</feature>
<keyword evidence="7 12" id="KW-0658">Purine biosynthesis</keyword>
<dbReference type="EC" id="6.3.4.13" evidence="4 12"/>
<dbReference type="Pfam" id="PF02844">
    <property type="entry name" value="GARS_N"/>
    <property type="match status" value="1"/>
</dbReference>
<evidence type="ECO:0000256" key="7">
    <source>
        <dbReference type="ARBA" id="ARBA00022755"/>
    </source>
</evidence>
<dbReference type="PROSITE" id="PS00184">
    <property type="entry name" value="GARS"/>
    <property type="match status" value="1"/>
</dbReference>
<dbReference type="InterPro" id="IPR011054">
    <property type="entry name" value="Rudment_hybrid_motif"/>
</dbReference>
<comment type="caution">
    <text evidence="15">The sequence shown here is derived from an EMBL/GenBank/DDBJ whole genome shotgun (WGS) entry which is preliminary data.</text>
</comment>
<dbReference type="SMART" id="SM01209">
    <property type="entry name" value="GARS_A"/>
    <property type="match status" value="1"/>
</dbReference>
<evidence type="ECO:0000256" key="2">
    <source>
        <dbReference type="ARBA" id="ARBA00001946"/>
    </source>
</evidence>
<evidence type="ECO:0000313" key="16">
    <source>
        <dbReference type="Proteomes" id="UP000655830"/>
    </source>
</evidence>
<evidence type="ECO:0000256" key="11">
    <source>
        <dbReference type="ARBA" id="ARBA00042864"/>
    </source>
</evidence>
<dbReference type="InterPro" id="IPR011761">
    <property type="entry name" value="ATP-grasp"/>
</dbReference>
<dbReference type="Pfam" id="PF02843">
    <property type="entry name" value="GARS_C"/>
    <property type="match status" value="1"/>
</dbReference>
<dbReference type="InterPro" id="IPR020561">
    <property type="entry name" value="PRibGlycinamid_synth_ATP-grasp"/>
</dbReference>
<dbReference type="FunFam" id="3.90.600.10:FF:000001">
    <property type="entry name" value="Trifunctional purine biosynthetic protein adenosine-3"/>
    <property type="match status" value="1"/>
</dbReference>
<dbReference type="InterPro" id="IPR037123">
    <property type="entry name" value="PRibGlycinamide_synth_C_sf"/>
</dbReference>
<dbReference type="RefSeq" id="WP_249331302.1">
    <property type="nucleotide sequence ID" value="NZ_JACRSY010000002.1"/>
</dbReference>
<dbReference type="PANTHER" id="PTHR43472">
    <property type="entry name" value="PHOSPHORIBOSYLAMINE--GLYCINE LIGASE"/>
    <property type="match status" value="1"/>
</dbReference>
<evidence type="ECO:0000256" key="13">
    <source>
        <dbReference type="PROSITE-ProRule" id="PRU00409"/>
    </source>
</evidence>
<evidence type="ECO:0000256" key="12">
    <source>
        <dbReference type="HAMAP-Rule" id="MF_00138"/>
    </source>
</evidence>
<dbReference type="InterPro" id="IPR013815">
    <property type="entry name" value="ATP_grasp_subdomain_1"/>
</dbReference>
<evidence type="ECO:0000256" key="1">
    <source>
        <dbReference type="ARBA" id="ARBA00001936"/>
    </source>
</evidence>
<dbReference type="SMART" id="SM01210">
    <property type="entry name" value="GARS_C"/>
    <property type="match status" value="1"/>
</dbReference>
<dbReference type="InterPro" id="IPR020559">
    <property type="entry name" value="PRibGlycinamide_synth_CS"/>
</dbReference>
<keyword evidence="8 13" id="KW-0067">ATP-binding</keyword>
<dbReference type="SUPFAM" id="SSF56059">
    <property type="entry name" value="Glutathione synthetase ATP-binding domain-like"/>
    <property type="match status" value="1"/>
</dbReference>
<dbReference type="SUPFAM" id="SSF51246">
    <property type="entry name" value="Rudiment single hybrid motif"/>
    <property type="match status" value="1"/>
</dbReference>
<organism evidence="15 16">
    <name type="scientific">Zhenhengia yiwuensis</name>
    <dbReference type="NCBI Taxonomy" id="2763666"/>
    <lineage>
        <taxon>Bacteria</taxon>
        <taxon>Bacillati</taxon>
        <taxon>Bacillota</taxon>
        <taxon>Clostridia</taxon>
        <taxon>Lachnospirales</taxon>
        <taxon>Lachnospiraceae</taxon>
        <taxon>Zhenhengia</taxon>
    </lineage>
</organism>
<reference evidence="15" key="1">
    <citation type="submission" date="2020-08" db="EMBL/GenBank/DDBJ databases">
        <title>Genome public.</title>
        <authorList>
            <person name="Liu C."/>
            <person name="Sun Q."/>
        </authorList>
    </citation>
    <scope>NUCLEOTIDE SEQUENCE</scope>
    <source>
        <strain evidence="15">NSJ-12</strain>
    </source>
</reference>
<dbReference type="PROSITE" id="PS50975">
    <property type="entry name" value="ATP_GRASP"/>
    <property type="match status" value="1"/>
</dbReference>
<evidence type="ECO:0000256" key="3">
    <source>
        <dbReference type="ARBA" id="ARBA00005174"/>
    </source>
</evidence>
<dbReference type="Pfam" id="PF01071">
    <property type="entry name" value="GARS_A"/>
    <property type="match status" value="1"/>
</dbReference>
<evidence type="ECO:0000256" key="8">
    <source>
        <dbReference type="ARBA" id="ARBA00022840"/>
    </source>
</evidence>
<evidence type="ECO:0000256" key="6">
    <source>
        <dbReference type="ARBA" id="ARBA00022741"/>
    </source>
</evidence>
<dbReference type="Gene3D" id="3.90.600.10">
    <property type="entry name" value="Phosphoribosylglycinamide synthetase, C-terminal domain"/>
    <property type="match status" value="1"/>
</dbReference>
<dbReference type="InterPro" id="IPR016185">
    <property type="entry name" value="PreATP-grasp_dom_sf"/>
</dbReference>
<comment type="catalytic activity">
    <reaction evidence="12">
        <text>5-phospho-beta-D-ribosylamine + glycine + ATP = N(1)-(5-phospho-beta-D-ribosyl)glycinamide + ADP + phosphate + H(+)</text>
        <dbReference type="Rhea" id="RHEA:17453"/>
        <dbReference type="ChEBI" id="CHEBI:15378"/>
        <dbReference type="ChEBI" id="CHEBI:30616"/>
        <dbReference type="ChEBI" id="CHEBI:43474"/>
        <dbReference type="ChEBI" id="CHEBI:57305"/>
        <dbReference type="ChEBI" id="CHEBI:58681"/>
        <dbReference type="ChEBI" id="CHEBI:143788"/>
        <dbReference type="ChEBI" id="CHEBI:456216"/>
        <dbReference type="EC" id="6.3.4.13"/>
    </reaction>
</comment>
<dbReference type="GO" id="GO:0004637">
    <property type="term" value="F:phosphoribosylamine-glycine ligase activity"/>
    <property type="evidence" value="ECO:0007669"/>
    <property type="project" value="UniProtKB-UniRule"/>
</dbReference>
<keyword evidence="6 13" id="KW-0547">Nucleotide-binding</keyword>
<dbReference type="HAMAP" id="MF_00138">
    <property type="entry name" value="GARS"/>
    <property type="match status" value="1"/>
</dbReference>
<evidence type="ECO:0000256" key="10">
    <source>
        <dbReference type="ARBA" id="ARBA00042242"/>
    </source>
</evidence>
<evidence type="ECO:0000256" key="4">
    <source>
        <dbReference type="ARBA" id="ARBA00013255"/>
    </source>
</evidence>
<gene>
    <name evidence="12 15" type="primary">purD</name>
    <name evidence="15" type="ORF">H8718_01755</name>
</gene>
<comment type="similarity">
    <text evidence="9 12">Belongs to the GARS family.</text>
</comment>
<dbReference type="AlphaFoldDB" id="A0A926EHD6"/>
<evidence type="ECO:0000313" key="15">
    <source>
        <dbReference type="EMBL" id="MBC8578267.1"/>
    </source>
</evidence>